<proteinExistence type="predicted"/>
<name>A0A9P8ANG4_9AGAR</name>
<protein>
    <submittedName>
        <fullName evidence="1">Uncharacterized protein</fullName>
    </submittedName>
</protein>
<reference evidence="1" key="1">
    <citation type="submission" date="2020-11" db="EMBL/GenBank/DDBJ databases">
        <title>Adaptations for nitrogen fixation in a non-lichenized fungal sporocarp promotes dispersal by wood-feeding termites.</title>
        <authorList>
            <consortium name="DOE Joint Genome Institute"/>
            <person name="Koch R.A."/>
            <person name="Yoon G."/>
            <person name="Arayal U."/>
            <person name="Lail K."/>
            <person name="Amirebrahimi M."/>
            <person name="Labutti K."/>
            <person name="Lipzen A."/>
            <person name="Riley R."/>
            <person name="Barry K."/>
            <person name="Henrissat B."/>
            <person name="Grigoriev I.V."/>
            <person name="Herr J.R."/>
            <person name="Aime M.C."/>
        </authorList>
    </citation>
    <scope>NUCLEOTIDE SEQUENCE</scope>
    <source>
        <strain evidence="1">MCA 3950</strain>
    </source>
</reference>
<comment type="caution">
    <text evidence="1">The sequence shown here is derived from an EMBL/GenBank/DDBJ whole genome shotgun (WGS) entry which is preliminary data.</text>
</comment>
<evidence type="ECO:0000313" key="2">
    <source>
        <dbReference type="Proteomes" id="UP000812287"/>
    </source>
</evidence>
<sequence length="283" mass="31901">MTTNTQRPLLHALESMLYSQDCCRPWNYAWVKQYQRFRAQKSCGFFQIGLWGIDKVIYCMDLVGSNDVCVVGCPSCLFPQVLISRFPDLGPSPVLVGKPPPPPHEKTENFRCAGSLFHFHPSAKACYDFVARHGFLHRGLRLPSDVDVKTHLGRKSIKSRRKQRFFSVTEVVSSLPSLQCSITVDRQRCLQLLPSLSVREADQVRLWVKVMVLVLVRSSTELHHRLKPVNETPFEASWLVNQLVPDEQTVFPSSICLYPSTSMAPFCSSQSAGSAEYGLPLGD</sequence>
<evidence type="ECO:0000313" key="1">
    <source>
        <dbReference type="EMBL" id="KAG7441814.1"/>
    </source>
</evidence>
<accession>A0A9P8ANG4</accession>
<organism evidence="1 2">
    <name type="scientific">Guyanagaster necrorhizus</name>
    <dbReference type="NCBI Taxonomy" id="856835"/>
    <lineage>
        <taxon>Eukaryota</taxon>
        <taxon>Fungi</taxon>
        <taxon>Dikarya</taxon>
        <taxon>Basidiomycota</taxon>
        <taxon>Agaricomycotina</taxon>
        <taxon>Agaricomycetes</taxon>
        <taxon>Agaricomycetidae</taxon>
        <taxon>Agaricales</taxon>
        <taxon>Marasmiineae</taxon>
        <taxon>Physalacriaceae</taxon>
        <taxon>Guyanagaster</taxon>
    </lineage>
</organism>
<gene>
    <name evidence="1" type="ORF">BT62DRAFT_1011115</name>
</gene>
<dbReference type="AlphaFoldDB" id="A0A9P8ANG4"/>
<dbReference type="RefSeq" id="XP_043035314.1">
    <property type="nucleotide sequence ID" value="XM_043177743.1"/>
</dbReference>
<keyword evidence="2" id="KW-1185">Reference proteome</keyword>
<dbReference type="Proteomes" id="UP000812287">
    <property type="component" value="Unassembled WGS sequence"/>
</dbReference>
<dbReference type="GeneID" id="66100030"/>
<dbReference type="EMBL" id="MU250556">
    <property type="protein sequence ID" value="KAG7441814.1"/>
    <property type="molecule type" value="Genomic_DNA"/>
</dbReference>